<evidence type="ECO:0000256" key="1">
    <source>
        <dbReference type="ARBA" id="ARBA00004177"/>
    </source>
</evidence>
<dbReference type="Proteomes" id="UP000198287">
    <property type="component" value="Unassembled WGS sequence"/>
</dbReference>
<keyword evidence="3" id="KW-0967">Endosome</keyword>
<feature type="region of interest" description="Disordered" evidence="5">
    <location>
        <begin position="1"/>
        <end position="21"/>
    </location>
</feature>
<dbReference type="STRING" id="158441.A0A226DTJ3"/>
<comment type="subcellular location">
    <subcellularLocation>
        <location evidence="1">Endosome</location>
    </subcellularLocation>
</comment>
<evidence type="ECO:0000313" key="6">
    <source>
        <dbReference type="EMBL" id="OXA48348.1"/>
    </source>
</evidence>
<evidence type="ECO:0000256" key="2">
    <source>
        <dbReference type="ARBA" id="ARBA00006190"/>
    </source>
</evidence>
<comment type="similarity">
    <text evidence="2">Belongs to the SNF7 family.</text>
</comment>
<feature type="compositionally biased region" description="Polar residues" evidence="5">
    <location>
        <begin position="7"/>
        <end position="18"/>
    </location>
</feature>
<dbReference type="OrthoDB" id="5592979at2759"/>
<dbReference type="AlphaFoldDB" id="A0A226DTJ3"/>
<protein>
    <submittedName>
        <fullName evidence="6">Charged multivesicular body protein 4b</fullName>
    </submittedName>
</protein>
<keyword evidence="4" id="KW-0175">Coiled coil</keyword>
<accession>A0A226DTJ3</accession>
<evidence type="ECO:0000256" key="5">
    <source>
        <dbReference type="SAM" id="MobiDB-lite"/>
    </source>
</evidence>
<dbReference type="GO" id="GO:0009898">
    <property type="term" value="C:cytoplasmic side of plasma membrane"/>
    <property type="evidence" value="ECO:0007669"/>
    <property type="project" value="TreeGrafter"/>
</dbReference>
<sequence length="226" mass="25443">MKKMFTSKKSPATPSASEGIQKLRDIEEMLRKKQEYLEQRVEKELEVVVKNVKKNKPAALQALKRKKRYEKQLQQIDGTLSTIEMQRDALESANTNTAVLKAMSEAAKAMKGANQNMDADKVHDMLDDVAEQGEVAAEIANAISNPTSFSQDVDEAELERELEELEMEELLAQELQENAKIKSNKVLPDPELKLPDVPSSSKMTREASARRAEEEADVKKLKEWAS</sequence>
<dbReference type="GO" id="GO:0006900">
    <property type="term" value="P:vesicle budding from membrane"/>
    <property type="evidence" value="ECO:0007669"/>
    <property type="project" value="TreeGrafter"/>
</dbReference>
<evidence type="ECO:0000256" key="3">
    <source>
        <dbReference type="ARBA" id="ARBA00022753"/>
    </source>
</evidence>
<dbReference type="Gene3D" id="6.10.250.1710">
    <property type="match status" value="1"/>
</dbReference>
<organism evidence="6 7">
    <name type="scientific">Folsomia candida</name>
    <name type="common">Springtail</name>
    <dbReference type="NCBI Taxonomy" id="158441"/>
    <lineage>
        <taxon>Eukaryota</taxon>
        <taxon>Metazoa</taxon>
        <taxon>Ecdysozoa</taxon>
        <taxon>Arthropoda</taxon>
        <taxon>Hexapoda</taxon>
        <taxon>Collembola</taxon>
        <taxon>Entomobryomorpha</taxon>
        <taxon>Isotomoidea</taxon>
        <taxon>Isotomidae</taxon>
        <taxon>Proisotominae</taxon>
        <taxon>Folsomia</taxon>
    </lineage>
</organism>
<dbReference type="PANTHER" id="PTHR22761">
    <property type="entry name" value="CHARGED MULTIVESICULAR BODY PROTEIN"/>
    <property type="match status" value="1"/>
</dbReference>
<keyword evidence="7" id="KW-1185">Reference proteome</keyword>
<dbReference type="GO" id="GO:0000815">
    <property type="term" value="C:ESCRT III complex"/>
    <property type="evidence" value="ECO:0007669"/>
    <property type="project" value="TreeGrafter"/>
</dbReference>
<feature type="region of interest" description="Disordered" evidence="5">
    <location>
        <begin position="180"/>
        <end position="226"/>
    </location>
</feature>
<name>A0A226DTJ3_FOLCA</name>
<gene>
    <name evidence="6" type="ORF">Fcan01_17495</name>
</gene>
<dbReference type="PANTHER" id="PTHR22761:SF10">
    <property type="entry name" value="GH13992P"/>
    <property type="match status" value="1"/>
</dbReference>
<dbReference type="GO" id="GO:0032511">
    <property type="term" value="P:late endosome to vacuole transport via multivesicular body sorting pathway"/>
    <property type="evidence" value="ECO:0007669"/>
    <property type="project" value="TreeGrafter"/>
</dbReference>
<dbReference type="InterPro" id="IPR005024">
    <property type="entry name" value="Snf7_fam"/>
</dbReference>
<dbReference type="EMBL" id="LNIX01000012">
    <property type="protein sequence ID" value="OXA48348.1"/>
    <property type="molecule type" value="Genomic_DNA"/>
</dbReference>
<dbReference type="Pfam" id="PF03357">
    <property type="entry name" value="Snf7"/>
    <property type="match status" value="1"/>
</dbReference>
<dbReference type="Gene3D" id="1.10.287.1060">
    <property type="entry name" value="ESAT-6-like"/>
    <property type="match status" value="1"/>
</dbReference>
<feature type="coiled-coil region" evidence="4">
    <location>
        <begin position="26"/>
        <end position="86"/>
    </location>
</feature>
<evidence type="ECO:0000313" key="7">
    <source>
        <dbReference type="Proteomes" id="UP000198287"/>
    </source>
</evidence>
<proteinExistence type="inferred from homology"/>
<comment type="caution">
    <text evidence="6">The sequence shown here is derived from an EMBL/GenBank/DDBJ whole genome shotgun (WGS) entry which is preliminary data.</text>
</comment>
<feature type="compositionally biased region" description="Basic and acidic residues" evidence="5">
    <location>
        <begin position="203"/>
        <end position="226"/>
    </location>
</feature>
<dbReference type="GO" id="GO:0005771">
    <property type="term" value="C:multivesicular body"/>
    <property type="evidence" value="ECO:0007669"/>
    <property type="project" value="TreeGrafter"/>
</dbReference>
<evidence type="ECO:0000256" key="4">
    <source>
        <dbReference type="SAM" id="Coils"/>
    </source>
</evidence>
<dbReference type="OMA" id="NIRDPRM"/>
<reference evidence="6 7" key="1">
    <citation type="submission" date="2015-12" db="EMBL/GenBank/DDBJ databases">
        <title>The genome of Folsomia candida.</title>
        <authorList>
            <person name="Faddeeva A."/>
            <person name="Derks M.F."/>
            <person name="Anvar Y."/>
            <person name="Smit S."/>
            <person name="Van Straalen N."/>
            <person name="Roelofs D."/>
        </authorList>
    </citation>
    <scope>NUCLEOTIDE SEQUENCE [LARGE SCALE GENOMIC DNA]</scope>
    <source>
        <strain evidence="6 7">VU population</strain>
        <tissue evidence="6">Whole body</tissue>
    </source>
</reference>